<proteinExistence type="predicted"/>
<dbReference type="Proteomes" id="UP001234297">
    <property type="component" value="Chromosome 11"/>
</dbReference>
<sequence>MTHRVTMTLATLLLFFLLLSTSHATDPCSPSQSDGSDLSIFHIYGGCSTFSHSRPTSWFNTVLNMVSKDPIRLSYLSTLVSQKTSVPIASAQQILQTSNYVLRVKLGTPGQLMYMVMDTSSDSAWAPCSGCTGCSDSVFSPVNSTSYQALDCTTPRCLQVRGQSCSSTAGPCVFNQTYGGDSSISAFLIQDSLTLGRDVVLGYVFGCINAISGKSIPPQGLVGLGRGPMSLFSQTGPLYNGIFSYCLPSFKSYYFSGSLRIGPLAQPKSIRTTPLLQNPHRPSLYYVNLTGISVARKLVPAPLELLSFNPTTGAGTVIDSGTVITRFVQPVYEALRDEFRSRVNGTISSLGAFDTCFDTRMNEAPPVVTLHFEWMDMVLPAENALIHSSAQPLACLAMAAAPNNVNSVLNVIANFQQQNHRILFDLVNSRVGIARELCN</sequence>
<organism evidence="1 2">
    <name type="scientific">Persea americana</name>
    <name type="common">Avocado</name>
    <dbReference type="NCBI Taxonomy" id="3435"/>
    <lineage>
        <taxon>Eukaryota</taxon>
        <taxon>Viridiplantae</taxon>
        <taxon>Streptophyta</taxon>
        <taxon>Embryophyta</taxon>
        <taxon>Tracheophyta</taxon>
        <taxon>Spermatophyta</taxon>
        <taxon>Magnoliopsida</taxon>
        <taxon>Magnoliidae</taxon>
        <taxon>Laurales</taxon>
        <taxon>Lauraceae</taxon>
        <taxon>Persea</taxon>
    </lineage>
</organism>
<dbReference type="EMBL" id="CM056819">
    <property type="protein sequence ID" value="KAJ8625076.1"/>
    <property type="molecule type" value="Genomic_DNA"/>
</dbReference>
<gene>
    <name evidence="1" type="ORF">MRB53_033606</name>
</gene>
<evidence type="ECO:0000313" key="2">
    <source>
        <dbReference type="Proteomes" id="UP001234297"/>
    </source>
</evidence>
<reference evidence="1 2" key="1">
    <citation type="journal article" date="2022" name="Hortic Res">
        <title>A haplotype resolved chromosomal level avocado genome allows analysis of novel avocado genes.</title>
        <authorList>
            <person name="Nath O."/>
            <person name="Fletcher S.J."/>
            <person name="Hayward A."/>
            <person name="Shaw L.M."/>
            <person name="Masouleh A.K."/>
            <person name="Furtado A."/>
            <person name="Henry R.J."/>
            <person name="Mitter N."/>
        </authorList>
    </citation>
    <scope>NUCLEOTIDE SEQUENCE [LARGE SCALE GENOMIC DNA]</scope>
    <source>
        <strain evidence="2">cv. Hass</strain>
    </source>
</reference>
<protein>
    <submittedName>
        <fullName evidence="1">Uncharacterized protein</fullName>
    </submittedName>
</protein>
<evidence type="ECO:0000313" key="1">
    <source>
        <dbReference type="EMBL" id="KAJ8625076.1"/>
    </source>
</evidence>
<keyword evidence="2" id="KW-1185">Reference proteome</keyword>
<comment type="caution">
    <text evidence="1">The sequence shown here is derived from an EMBL/GenBank/DDBJ whole genome shotgun (WGS) entry which is preliminary data.</text>
</comment>
<accession>A0ACC2KUY4</accession>
<name>A0ACC2KUY4_PERAE</name>